<gene>
    <name evidence="2" type="ORF">DYU11_12410</name>
</gene>
<proteinExistence type="predicted"/>
<evidence type="ECO:0000313" key="2">
    <source>
        <dbReference type="EMBL" id="RIV23769.1"/>
    </source>
</evidence>
<dbReference type="Proteomes" id="UP000283523">
    <property type="component" value="Unassembled WGS sequence"/>
</dbReference>
<keyword evidence="1" id="KW-1133">Transmembrane helix</keyword>
<keyword evidence="1" id="KW-0472">Membrane</keyword>
<dbReference type="RefSeq" id="WP_119667985.1">
    <property type="nucleotide sequence ID" value="NZ_QXED01000003.1"/>
</dbReference>
<evidence type="ECO:0000313" key="3">
    <source>
        <dbReference type="Proteomes" id="UP000283523"/>
    </source>
</evidence>
<feature type="transmembrane region" description="Helical" evidence="1">
    <location>
        <begin position="64"/>
        <end position="84"/>
    </location>
</feature>
<dbReference type="OrthoDB" id="963257at2"/>
<keyword evidence="3" id="KW-1185">Reference proteome</keyword>
<comment type="caution">
    <text evidence="2">The sequence shown here is derived from an EMBL/GenBank/DDBJ whole genome shotgun (WGS) entry which is preliminary data.</text>
</comment>
<protein>
    <submittedName>
        <fullName evidence="2">Uncharacterized protein</fullName>
    </submittedName>
</protein>
<dbReference type="EMBL" id="QXED01000003">
    <property type="protein sequence ID" value="RIV23769.1"/>
    <property type="molecule type" value="Genomic_DNA"/>
</dbReference>
<reference evidence="2 3" key="1">
    <citation type="submission" date="2018-08" db="EMBL/GenBank/DDBJ databases">
        <title>Fibrisoma montanum sp. nov., isolated from Danxia mountain soil.</title>
        <authorList>
            <person name="Huang Y."/>
        </authorList>
    </citation>
    <scope>NUCLEOTIDE SEQUENCE [LARGE SCALE GENOMIC DNA]</scope>
    <source>
        <strain evidence="2 3">HYT19</strain>
    </source>
</reference>
<sequence length="86" mass="9588">MNLTRLVDIVTPLRIVALMGVIMILYGFVDMDRQNNVLQFMFGIPILAGALGVHYVVRRATHRNALSIWIIESVLVGGGIYVFLNS</sequence>
<evidence type="ECO:0000256" key="1">
    <source>
        <dbReference type="SAM" id="Phobius"/>
    </source>
</evidence>
<feature type="transmembrane region" description="Helical" evidence="1">
    <location>
        <begin position="37"/>
        <end position="57"/>
    </location>
</feature>
<accession>A0A418MBM9</accession>
<feature type="transmembrane region" description="Helical" evidence="1">
    <location>
        <begin position="12"/>
        <end position="31"/>
    </location>
</feature>
<keyword evidence="1" id="KW-0812">Transmembrane</keyword>
<dbReference type="AlphaFoldDB" id="A0A418MBM9"/>
<organism evidence="2 3">
    <name type="scientific">Fibrisoma montanum</name>
    <dbReference type="NCBI Taxonomy" id="2305895"/>
    <lineage>
        <taxon>Bacteria</taxon>
        <taxon>Pseudomonadati</taxon>
        <taxon>Bacteroidota</taxon>
        <taxon>Cytophagia</taxon>
        <taxon>Cytophagales</taxon>
        <taxon>Spirosomataceae</taxon>
        <taxon>Fibrisoma</taxon>
    </lineage>
</organism>
<name>A0A418MBM9_9BACT</name>